<sequence>MNILLRYGLLIAFLGMVPLGVQAELLDGMTFVGLNGEAGEALDPDEHEEIIFQDGLFTSVSCAPYNFKSGEYSTTVVDDSIHFGAVTESPTHGTITWQGVVSGDTAEVTFVWTKARWYWDTRREYWFRGTLKQ</sequence>
<dbReference type="RefSeq" id="WP_344961246.1">
    <property type="nucleotide sequence ID" value="NZ_BAABDS010000001.1"/>
</dbReference>
<keyword evidence="2" id="KW-1185">Reference proteome</keyword>
<evidence type="ECO:0008006" key="3">
    <source>
        <dbReference type="Google" id="ProtNLM"/>
    </source>
</evidence>
<proteinExistence type="predicted"/>
<accession>A0ABP7D452</accession>
<evidence type="ECO:0000313" key="1">
    <source>
        <dbReference type="EMBL" id="GAA3698062.1"/>
    </source>
</evidence>
<dbReference type="Proteomes" id="UP001501479">
    <property type="component" value="Unassembled WGS sequence"/>
</dbReference>
<gene>
    <name evidence="1" type="ORF">GCM10022421_00380</name>
</gene>
<dbReference type="EMBL" id="BAABDS010000001">
    <property type="protein sequence ID" value="GAA3698062.1"/>
    <property type="molecule type" value="Genomic_DNA"/>
</dbReference>
<organism evidence="1 2">
    <name type="scientific">Oceanisphaera sediminis</name>
    <dbReference type="NCBI Taxonomy" id="981381"/>
    <lineage>
        <taxon>Bacteria</taxon>
        <taxon>Pseudomonadati</taxon>
        <taxon>Pseudomonadota</taxon>
        <taxon>Gammaproteobacteria</taxon>
        <taxon>Aeromonadales</taxon>
        <taxon>Aeromonadaceae</taxon>
        <taxon>Oceanisphaera</taxon>
    </lineage>
</organism>
<protein>
    <recommendedName>
        <fullName evidence="3">Avidin</fullName>
    </recommendedName>
</protein>
<comment type="caution">
    <text evidence="1">The sequence shown here is derived from an EMBL/GenBank/DDBJ whole genome shotgun (WGS) entry which is preliminary data.</text>
</comment>
<evidence type="ECO:0000313" key="2">
    <source>
        <dbReference type="Proteomes" id="UP001501479"/>
    </source>
</evidence>
<name>A0ABP7D452_9GAMM</name>
<reference evidence="2" key="1">
    <citation type="journal article" date="2019" name="Int. J. Syst. Evol. Microbiol.">
        <title>The Global Catalogue of Microorganisms (GCM) 10K type strain sequencing project: providing services to taxonomists for standard genome sequencing and annotation.</title>
        <authorList>
            <consortium name="The Broad Institute Genomics Platform"/>
            <consortium name="The Broad Institute Genome Sequencing Center for Infectious Disease"/>
            <person name="Wu L."/>
            <person name="Ma J."/>
        </authorList>
    </citation>
    <scope>NUCLEOTIDE SEQUENCE [LARGE SCALE GENOMIC DNA]</scope>
    <source>
        <strain evidence="2">JCM 17329</strain>
    </source>
</reference>